<evidence type="ECO:0000256" key="4">
    <source>
        <dbReference type="ARBA" id="ARBA00022496"/>
    </source>
</evidence>
<evidence type="ECO:0000256" key="15">
    <source>
        <dbReference type="PIRSR" id="PIRSR603373-2"/>
    </source>
</evidence>
<dbReference type="InterPro" id="IPR030389">
    <property type="entry name" value="G_FEOB_dom"/>
</dbReference>
<keyword evidence="8 16" id="KW-1133">Transmembrane helix</keyword>
<reference evidence="18 19" key="1">
    <citation type="submission" date="2020-04" db="EMBL/GenBank/DDBJ databases">
        <title>Luteolibacter sp. G-1-1-1 isolated from soil.</title>
        <authorList>
            <person name="Dahal R.H."/>
        </authorList>
    </citation>
    <scope>NUCLEOTIDE SEQUENCE [LARGE SCALE GENOMIC DNA]</scope>
    <source>
        <strain evidence="18 19">G-1-1-1</strain>
    </source>
</reference>
<dbReference type="CDD" id="cd01879">
    <property type="entry name" value="FeoB"/>
    <property type="match status" value="1"/>
</dbReference>
<evidence type="ECO:0000256" key="11">
    <source>
        <dbReference type="ARBA" id="ARBA00023134"/>
    </source>
</evidence>
<evidence type="ECO:0000256" key="16">
    <source>
        <dbReference type="RuleBase" id="RU362098"/>
    </source>
</evidence>
<proteinExistence type="inferred from homology"/>
<dbReference type="GO" id="GO:0005886">
    <property type="term" value="C:plasma membrane"/>
    <property type="evidence" value="ECO:0007669"/>
    <property type="project" value="UniProtKB-SubCell"/>
</dbReference>
<evidence type="ECO:0000256" key="9">
    <source>
        <dbReference type="ARBA" id="ARBA00023004"/>
    </source>
</evidence>
<evidence type="ECO:0000256" key="1">
    <source>
        <dbReference type="ARBA" id="ARBA00004429"/>
    </source>
</evidence>
<feature type="binding site" evidence="14">
    <location>
        <begin position="124"/>
        <end position="127"/>
    </location>
    <ligand>
        <name>GTP</name>
        <dbReference type="ChEBI" id="CHEBI:37565"/>
        <label>1</label>
    </ligand>
</feature>
<evidence type="ECO:0000259" key="17">
    <source>
        <dbReference type="PROSITE" id="PS51711"/>
    </source>
</evidence>
<dbReference type="KEGG" id="luo:HHL09_20975"/>
<dbReference type="SUPFAM" id="SSF52540">
    <property type="entry name" value="P-loop containing nucleoside triphosphate hydrolases"/>
    <property type="match status" value="1"/>
</dbReference>
<feature type="binding site" evidence="14">
    <location>
        <begin position="59"/>
        <end position="62"/>
    </location>
    <ligand>
        <name>GTP</name>
        <dbReference type="ChEBI" id="CHEBI:37565"/>
        <label>1</label>
    </ligand>
</feature>
<keyword evidence="12 16" id="KW-0472">Membrane</keyword>
<feature type="binding site" evidence="15">
    <location>
        <position position="27"/>
    </location>
    <ligand>
        <name>Mg(2+)</name>
        <dbReference type="ChEBI" id="CHEBI:18420"/>
        <label>2</label>
    </ligand>
</feature>
<comment type="function">
    <text evidence="16">Probable transporter of a GTP-driven Fe(2+) uptake system.</text>
</comment>
<sequence length="626" mass="68234">MSGSLETVALAGNPNAGKTTLFNALTGSAQHVGNYAGVTVARKSGEMFTPHGTKLRVVDLPGCYSLDGGSPDQEIARKTLMGEQEGEPRPDLVLCVVDASNLERHLVLTLQVIETGVPVVVALNMVDVAESAGLRLDPAKLSEELGVPVVPIQANAGKGIIELKQALRHPFPPVAAAPWKSGPEDQLGERRRARVLQMCMVAARRPDGHTSTISDKLDRWLLHPVIGWIAFVGIMLLIFWSIFSFASIPMGWIESLQGLLSDKVTESMADGDLRSLIVDGIIGGVGSVVVFLPQIVLLFFFIGLLESSGYMARAAFMMDGLMGKAGLSGKAFLPLFSSYACAIPGVMATRTIDSAKERLVTIFVAPWMSCSARLPVYLVLVPLLLGSEGGWTQAVVFFGIYVLGTLTALVVARILRGKLGPDEVKKHFMLELPPYRWPQWSYVFRHVGGRAWAFLQKAGTVIFAICIVLWAIQTYPKSGSDDPAEQLDHSILGRVGHITEPLVRPLGLDWRGGTAILTSFAAREVFVSSMTQLFHVEEGESDEQTWTSLRSRLSEEKWPDGRPMFGIPAVISLLVFFIYALQCLPTSAVVARESGSWKWAVGQFLFMSVFAWVAAFIAYRIALLFF</sequence>
<protein>
    <recommendedName>
        <fullName evidence="13 16">Ferrous iron transport protein B</fullName>
    </recommendedName>
</protein>
<evidence type="ECO:0000256" key="2">
    <source>
        <dbReference type="ARBA" id="ARBA00022448"/>
    </source>
</evidence>
<feature type="transmembrane region" description="Helical" evidence="16">
    <location>
        <begin position="391"/>
        <end position="415"/>
    </location>
</feature>
<dbReference type="Pfam" id="PF02421">
    <property type="entry name" value="FeoB_N"/>
    <property type="match status" value="1"/>
</dbReference>
<feature type="binding site" evidence="15">
    <location>
        <position position="23"/>
    </location>
    <ligand>
        <name>Mg(2+)</name>
        <dbReference type="ChEBI" id="CHEBI:18420"/>
        <label>2</label>
    </ligand>
</feature>
<keyword evidence="4 16" id="KW-0410">Iron transport</keyword>
<dbReference type="GO" id="GO:0046872">
    <property type="term" value="F:metal ion binding"/>
    <property type="evidence" value="ECO:0007669"/>
    <property type="project" value="UniProtKB-KW"/>
</dbReference>
<evidence type="ECO:0000313" key="18">
    <source>
        <dbReference type="EMBL" id="QJE98153.1"/>
    </source>
</evidence>
<dbReference type="PANTHER" id="PTHR43185:SF1">
    <property type="entry name" value="FE(2+) TRANSPORTER FEOB"/>
    <property type="match status" value="1"/>
</dbReference>
<feature type="transmembrane region" description="Helical" evidence="16">
    <location>
        <begin position="565"/>
        <end position="584"/>
    </location>
</feature>
<feature type="transmembrane region" description="Helical" evidence="16">
    <location>
        <begin position="325"/>
        <end position="347"/>
    </location>
</feature>
<dbReference type="AlphaFoldDB" id="A0A858RQF2"/>
<evidence type="ECO:0000256" key="6">
    <source>
        <dbReference type="ARBA" id="ARBA00022692"/>
    </source>
</evidence>
<dbReference type="InterPro" id="IPR003373">
    <property type="entry name" value="Fe2_transport_prot-B"/>
</dbReference>
<dbReference type="GO" id="GO:0005525">
    <property type="term" value="F:GTP binding"/>
    <property type="evidence" value="ECO:0007669"/>
    <property type="project" value="UniProtKB-KW"/>
</dbReference>
<feature type="binding site" evidence="14">
    <location>
        <begin position="12"/>
        <end position="19"/>
    </location>
    <ligand>
        <name>GTP</name>
        <dbReference type="ChEBI" id="CHEBI:37565"/>
        <label>1</label>
    </ligand>
</feature>
<feature type="binding site" evidence="15">
    <location>
        <position position="26"/>
    </location>
    <ligand>
        <name>Mg(2+)</name>
        <dbReference type="ChEBI" id="CHEBI:18420"/>
        <label>2</label>
    </ligand>
</feature>
<name>A0A858RQF2_9BACT</name>
<dbReference type="PANTHER" id="PTHR43185">
    <property type="entry name" value="FERROUS IRON TRANSPORT PROTEIN B"/>
    <property type="match status" value="1"/>
</dbReference>
<feature type="transmembrane region" description="Helical" evidence="16">
    <location>
        <begin position="451"/>
        <end position="472"/>
    </location>
</feature>
<evidence type="ECO:0000256" key="12">
    <source>
        <dbReference type="ARBA" id="ARBA00023136"/>
    </source>
</evidence>
<keyword evidence="6 16" id="KW-0812">Transmembrane</keyword>
<dbReference type="RefSeq" id="WP_169456612.1">
    <property type="nucleotide sequence ID" value="NZ_CP051774.1"/>
</dbReference>
<dbReference type="InterPro" id="IPR050860">
    <property type="entry name" value="FeoB_GTPase"/>
</dbReference>
<keyword evidence="10" id="KW-0406">Ion transport</keyword>
<dbReference type="Proteomes" id="UP000501812">
    <property type="component" value="Chromosome"/>
</dbReference>
<dbReference type="InterPro" id="IPR011640">
    <property type="entry name" value="Fe2_transport_prot_B_C"/>
</dbReference>
<keyword evidence="7 14" id="KW-0547">Nucleotide-binding</keyword>
<evidence type="ECO:0000256" key="3">
    <source>
        <dbReference type="ARBA" id="ARBA00022475"/>
    </source>
</evidence>
<evidence type="ECO:0000256" key="7">
    <source>
        <dbReference type="ARBA" id="ARBA00022741"/>
    </source>
</evidence>
<dbReference type="EMBL" id="CP051774">
    <property type="protein sequence ID" value="QJE98153.1"/>
    <property type="molecule type" value="Genomic_DNA"/>
</dbReference>
<keyword evidence="3" id="KW-1003">Cell membrane</keyword>
<evidence type="ECO:0000256" key="14">
    <source>
        <dbReference type="PIRSR" id="PIRSR603373-1"/>
    </source>
</evidence>
<dbReference type="Gene3D" id="3.40.50.300">
    <property type="entry name" value="P-loop containing nucleotide triphosphate hydrolases"/>
    <property type="match status" value="1"/>
</dbReference>
<dbReference type="PROSITE" id="PS51711">
    <property type="entry name" value="G_FEOB"/>
    <property type="match status" value="1"/>
</dbReference>
<dbReference type="InterPro" id="IPR011642">
    <property type="entry name" value="Gate_dom"/>
</dbReference>
<feature type="transmembrane region" description="Helical" evidence="16">
    <location>
        <begin position="604"/>
        <end position="625"/>
    </location>
</feature>
<feature type="transmembrane region" description="Helical" evidence="16">
    <location>
        <begin position="276"/>
        <end position="305"/>
    </location>
</feature>
<keyword evidence="9 16" id="KW-0408">Iron</keyword>
<dbReference type="NCBIfam" id="TIGR00437">
    <property type="entry name" value="feoB"/>
    <property type="match status" value="1"/>
</dbReference>
<organism evidence="18 19">
    <name type="scientific">Luteolibacter luteus</name>
    <dbReference type="NCBI Taxonomy" id="2728835"/>
    <lineage>
        <taxon>Bacteria</taxon>
        <taxon>Pseudomonadati</taxon>
        <taxon>Verrucomicrobiota</taxon>
        <taxon>Verrucomicrobiia</taxon>
        <taxon>Verrucomicrobiales</taxon>
        <taxon>Verrucomicrobiaceae</taxon>
        <taxon>Luteolibacter</taxon>
    </lineage>
</organism>
<feature type="transmembrane region" description="Helical" evidence="16">
    <location>
        <begin position="220"/>
        <end position="243"/>
    </location>
</feature>
<feature type="domain" description="FeoB-type G" evidence="17">
    <location>
        <begin position="5"/>
        <end position="173"/>
    </location>
</feature>
<keyword evidence="15" id="KW-0479">Metal-binding</keyword>
<dbReference type="Pfam" id="PF07670">
    <property type="entry name" value="Gate"/>
    <property type="match status" value="2"/>
</dbReference>
<keyword evidence="15" id="KW-0460">Magnesium</keyword>
<evidence type="ECO:0000256" key="10">
    <source>
        <dbReference type="ARBA" id="ARBA00023065"/>
    </source>
</evidence>
<accession>A0A858RQF2</accession>
<gene>
    <name evidence="18" type="primary">feoB</name>
    <name evidence="18" type="ORF">HHL09_20975</name>
</gene>
<evidence type="ECO:0000256" key="13">
    <source>
        <dbReference type="NCBIfam" id="TIGR00437"/>
    </source>
</evidence>
<keyword evidence="11 14" id="KW-0342">GTP-binding</keyword>
<evidence type="ECO:0000313" key="19">
    <source>
        <dbReference type="Proteomes" id="UP000501812"/>
    </source>
</evidence>
<evidence type="ECO:0000256" key="8">
    <source>
        <dbReference type="ARBA" id="ARBA00022989"/>
    </source>
</evidence>
<keyword evidence="5" id="KW-0997">Cell inner membrane</keyword>
<comment type="similarity">
    <text evidence="16">Belongs to the TRAFAC class TrmE-Era-EngA-EngB-Septin-like GTPase superfamily. FeoB GTPase (TC 9.A.8) family.</text>
</comment>
<dbReference type="GO" id="GO:0015093">
    <property type="term" value="F:ferrous iron transmembrane transporter activity"/>
    <property type="evidence" value="ECO:0007669"/>
    <property type="project" value="UniProtKB-UniRule"/>
</dbReference>
<feature type="transmembrane region" description="Helical" evidence="16">
    <location>
        <begin position="359"/>
        <end position="385"/>
    </location>
</feature>
<comment type="subcellular location">
    <subcellularLocation>
        <location evidence="1 16">Cell inner membrane</location>
        <topology evidence="1 16">Multi-pass membrane protein</topology>
    </subcellularLocation>
</comment>
<dbReference type="FunFam" id="3.40.50.300:FF:000426">
    <property type="entry name" value="Ferrous iron transport protein B"/>
    <property type="match status" value="1"/>
</dbReference>
<feature type="binding site" evidence="15">
    <location>
        <position position="24"/>
    </location>
    <ligand>
        <name>Mg(2+)</name>
        <dbReference type="ChEBI" id="CHEBI:18420"/>
        <label>2</label>
    </ligand>
</feature>
<dbReference type="Pfam" id="PF07664">
    <property type="entry name" value="FeoB_C"/>
    <property type="match status" value="1"/>
</dbReference>
<keyword evidence="2 16" id="KW-0813">Transport</keyword>
<evidence type="ECO:0000256" key="5">
    <source>
        <dbReference type="ARBA" id="ARBA00022519"/>
    </source>
</evidence>
<dbReference type="InterPro" id="IPR027417">
    <property type="entry name" value="P-loop_NTPase"/>
</dbReference>
<keyword evidence="19" id="KW-1185">Reference proteome</keyword>